<keyword evidence="4" id="KW-1185">Reference proteome</keyword>
<feature type="transmembrane region" description="Helical" evidence="2">
    <location>
        <begin position="193"/>
        <end position="213"/>
    </location>
</feature>
<dbReference type="OrthoDB" id="3805742at2"/>
<evidence type="ECO:0000313" key="4">
    <source>
        <dbReference type="Proteomes" id="UP000295573"/>
    </source>
</evidence>
<evidence type="ECO:0000256" key="2">
    <source>
        <dbReference type="SAM" id="Phobius"/>
    </source>
</evidence>
<reference evidence="3 4" key="1">
    <citation type="journal article" date="2015" name="Stand. Genomic Sci.">
        <title>Genomic Encyclopedia of Bacterial and Archaeal Type Strains, Phase III: the genomes of soil and plant-associated and newly described type strains.</title>
        <authorList>
            <person name="Whitman W.B."/>
            <person name="Woyke T."/>
            <person name="Klenk H.P."/>
            <person name="Zhou Y."/>
            <person name="Lilburn T.G."/>
            <person name="Beck B.J."/>
            <person name="De Vos P."/>
            <person name="Vandamme P."/>
            <person name="Eisen J.A."/>
            <person name="Garrity G."/>
            <person name="Hugenholtz P."/>
            <person name="Kyrpides N.C."/>
        </authorList>
    </citation>
    <scope>NUCLEOTIDE SEQUENCE [LARGE SCALE GENOMIC DNA]</scope>
    <source>
        <strain evidence="3 4">VKM Ac-2541</strain>
    </source>
</reference>
<protein>
    <submittedName>
        <fullName evidence="3">Uncharacterized protein</fullName>
    </submittedName>
</protein>
<accession>A0A4R2IY80</accession>
<keyword evidence="2" id="KW-0472">Membrane</keyword>
<dbReference type="RefSeq" id="WP_132149703.1">
    <property type="nucleotide sequence ID" value="NZ_SLWR01000005.1"/>
</dbReference>
<dbReference type="Proteomes" id="UP000295573">
    <property type="component" value="Unassembled WGS sequence"/>
</dbReference>
<gene>
    <name evidence="3" type="ORF">EV646_105434</name>
</gene>
<organism evidence="3 4">
    <name type="scientific">Kribbella antiqua</name>
    <dbReference type="NCBI Taxonomy" id="2512217"/>
    <lineage>
        <taxon>Bacteria</taxon>
        <taxon>Bacillati</taxon>
        <taxon>Actinomycetota</taxon>
        <taxon>Actinomycetes</taxon>
        <taxon>Propionibacteriales</taxon>
        <taxon>Kribbellaceae</taxon>
        <taxon>Kribbella</taxon>
    </lineage>
</organism>
<evidence type="ECO:0000313" key="3">
    <source>
        <dbReference type="EMBL" id="TCO47875.1"/>
    </source>
</evidence>
<name>A0A4R2IY80_9ACTN</name>
<keyword evidence="2" id="KW-1133">Transmembrane helix</keyword>
<evidence type="ECO:0000256" key="1">
    <source>
        <dbReference type="SAM" id="MobiDB-lite"/>
    </source>
</evidence>
<sequence>MNSTPQIAGYQLDQQLLKHPLAELWHGRNFTGMEVVALVLSEAGSRDAVVRDRLVQAGRGAALEPGQQETPLWAANFSADRPYAITQLIPGQSGAERLLDPLDGIIGNDDHALQTIRARLSQYGAVPPSMPSYVDENGAPIVPAEDETGAPADPSNDDQRDFPSYTGDAPTAQPEQKPSKLAVAREYRQKIGAWAYLVVALIVLFTFSVTYSIGSGIASAVKDEPAEAAPPAAVSPSPLPSPVLLPGIERITTAPYKEPTGGPGLIGATYKPGGDFQVVEGAGLPFAFGWPRPPAPSSLGESSTAVYRRVQTDVEPGLSHGTLEARIALHPCKSLAACLADRTAFDAEWTKVLKAPAPKTAKGDRTWLTARTTKPYTLSMTRAYQSAGQWWLVGVAVIAGDGEQPEAQRILNDIWHQTS</sequence>
<feature type="region of interest" description="Disordered" evidence="1">
    <location>
        <begin position="132"/>
        <end position="180"/>
    </location>
</feature>
<comment type="caution">
    <text evidence="3">The sequence shown here is derived from an EMBL/GenBank/DDBJ whole genome shotgun (WGS) entry which is preliminary data.</text>
</comment>
<dbReference type="AlphaFoldDB" id="A0A4R2IY80"/>
<keyword evidence="2" id="KW-0812">Transmembrane</keyword>
<dbReference type="EMBL" id="SLWR01000005">
    <property type="protein sequence ID" value="TCO47875.1"/>
    <property type="molecule type" value="Genomic_DNA"/>
</dbReference>
<proteinExistence type="predicted"/>